<evidence type="ECO:0000256" key="2">
    <source>
        <dbReference type="SAM" id="Phobius"/>
    </source>
</evidence>
<name>A0A0J8QX12_COCIT</name>
<reference evidence="4" key="1">
    <citation type="journal article" date="2010" name="Genome Res.">
        <title>Population genomic sequencing of Coccidioides fungi reveals recent hybridization and transposon control.</title>
        <authorList>
            <person name="Neafsey D.E."/>
            <person name="Barker B.M."/>
            <person name="Sharpton T.J."/>
            <person name="Stajich J.E."/>
            <person name="Park D.J."/>
            <person name="Whiston E."/>
            <person name="Hung C.-Y."/>
            <person name="McMahan C."/>
            <person name="White J."/>
            <person name="Sykes S."/>
            <person name="Heiman D."/>
            <person name="Young S."/>
            <person name="Zeng Q."/>
            <person name="Abouelleil A."/>
            <person name="Aftuck L."/>
            <person name="Bessette D."/>
            <person name="Brown A."/>
            <person name="FitzGerald M."/>
            <person name="Lui A."/>
            <person name="Macdonald J.P."/>
            <person name="Priest M."/>
            <person name="Orbach M.J."/>
            <person name="Galgiani J.N."/>
            <person name="Kirkland T.N."/>
            <person name="Cole G.T."/>
            <person name="Birren B.W."/>
            <person name="Henn M.R."/>
            <person name="Taylor J.W."/>
            <person name="Rounsley S.D."/>
        </authorList>
    </citation>
    <scope>NUCLEOTIDE SEQUENCE [LARGE SCALE GENOMIC DNA]</scope>
    <source>
        <strain evidence="4">RMSCC 3703</strain>
    </source>
</reference>
<keyword evidence="2" id="KW-0472">Membrane</keyword>
<proteinExistence type="predicted"/>
<evidence type="ECO:0000313" key="3">
    <source>
        <dbReference type="EMBL" id="KMU75898.1"/>
    </source>
</evidence>
<dbReference type="EMBL" id="DS268144">
    <property type="protein sequence ID" value="KMU75898.1"/>
    <property type="molecule type" value="Genomic_DNA"/>
</dbReference>
<feature type="compositionally biased region" description="Basic and acidic residues" evidence="1">
    <location>
        <begin position="204"/>
        <end position="215"/>
    </location>
</feature>
<feature type="region of interest" description="Disordered" evidence="1">
    <location>
        <begin position="152"/>
        <end position="215"/>
    </location>
</feature>
<keyword evidence="2" id="KW-0812">Transmembrane</keyword>
<sequence>MTTSTSLPSPSHIGYFYICSSLGGASGVIEFIAGKFAFWRRRKRRRARRWADDPYSRLASSPLQLRLQKLKLAELAQVAAPGGEKAGCHVPCIDHPVTLQKARAPAARPSKGGSVFFPAKVICLALNLEWAWANSNSTGPMLNANLISPKKPNEACSKHASHTGHSSSAGGGGEGGSLQPKQPTRPLGEFRVAEKKHAMHSTGRRSDLPSRKLGASEEDFRVNKMPLGRQFSKIMHLRPIGRPSLFVDSRDNIERSMATRIVKAPVASLPDHAHPPNG</sequence>
<evidence type="ECO:0000256" key="1">
    <source>
        <dbReference type="SAM" id="MobiDB-lite"/>
    </source>
</evidence>
<gene>
    <name evidence="3" type="ORF">CISG_05383</name>
</gene>
<feature type="transmembrane region" description="Helical" evidence="2">
    <location>
        <begin position="15"/>
        <end position="39"/>
    </location>
</feature>
<organism evidence="3 4">
    <name type="scientific">Coccidioides immitis RMSCC 3703</name>
    <dbReference type="NCBI Taxonomy" id="454286"/>
    <lineage>
        <taxon>Eukaryota</taxon>
        <taxon>Fungi</taxon>
        <taxon>Dikarya</taxon>
        <taxon>Ascomycota</taxon>
        <taxon>Pezizomycotina</taxon>
        <taxon>Eurotiomycetes</taxon>
        <taxon>Eurotiomycetidae</taxon>
        <taxon>Onygenales</taxon>
        <taxon>Onygenaceae</taxon>
        <taxon>Coccidioides</taxon>
    </lineage>
</organism>
<dbReference type="AlphaFoldDB" id="A0A0J8QX12"/>
<evidence type="ECO:0000313" key="4">
    <source>
        <dbReference type="Proteomes" id="UP000054559"/>
    </source>
</evidence>
<accession>A0A0J8QX12</accession>
<protein>
    <submittedName>
        <fullName evidence="3">Uncharacterized protein</fullName>
    </submittedName>
</protein>
<dbReference type="Proteomes" id="UP000054559">
    <property type="component" value="Unassembled WGS sequence"/>
</dbReference>
<keyword evidence="2" id="KW-1133">Transmembrane helix</keyword>